<evidence type="ECO:0000313" key="2">
    <source>
        <dbReference type="Proteomes" id="UP000593765"/>
    </source>
</evidence>
<dbReference type="AlphaFoldDB" id="A0A7M2WX28"/>
<proteinExistence type="predicted"/>
<dbReference type="KEGG" id="hbs:IPV69_00850"/>
<reference evidence="1 2" key="1">
    <citation type="submission" date="2020-10" db="EMBL/GenBank/DDBJ databases">
        <title>Wide distribution of Phycisphaera-like planctomycetes from WD2101 soil group in peatlands and genome analysis of the first cultivated representative.</title>
        <authorList>
            <person name="Dedysh S.N."/>
            <person name="Beletsky A.V."/>
            <person name="Ivanova A."/>
            <person name="Kulichevskaya I.S."/>
            <person name="Suzina N.E."/>
            <person name="Philippov D.A."/>
            <person name="Rakitin A.L."/>
            <person name="Mardanov A.V."/>
            <person name="Ravin N.V."/>
        </authorList>
    </citation>
    <scope>NUCLEOTIDE SEQUENCE [LARGE SCALE GENOMIC DNA]</scope>
    <source>
        <strain evidence="1 2">M1803</strain>
    </source>
</reference>
<protein>
    <submittedName>
        <fullName evidence="1">Uncharacterized protein</fullName>
    </submittedName>
</protein>
<accession>A0A7M2WX28</accession>
<name>A0A7M2WX28_9BACT</name>
<evidence type="ECO:0000313" key="1">
    <source>
        <dbReference type="EMBL" id="QOV89953.1"/>
    </source>
</evidence>
<gene>
    <name evidence="1" type="ORF">IPV69_00850</name>
</gene>
<sequence length="51" mass="5838">MDLDQVRGGIDAIDDQTLETHFFVDFQHRGPTAIGDFKQPLHEVSERLKDV</sequence>
<dbReference type="EMBL" id="CP063458">
    <property type="protein sequence ID" value="QOV89953.1"/>
    <property type="molecule type" value="Genomic_DNA"/>
</dbReference>
<keyword evidence="2" id="KW-1185">Reference proteome</keyword>
<organism evidence="1 2">
    <name type="scientific">Humisphaera borealis</name>
    <dbReference type="NCBI Taxonomy" id="2807512"/>
    <lineage>
        <taxon>Bacteria</taxon>
        <taxon>Pseudomonadati</taxon>
        <taxon>Planctomycetota</taxon>
        <taxon>Phycisphaerae</taxon>
        <taxon>Tepidisphaerales</taxon>
        <taxon>Tepidisphaeraceae</taxon>
        <taxon>Humisphaera</taxon>
    </lineage>
</organism>
<dbReference type="RefSeq" id="WP_206293017.1">
    <property type="nucleotide sequence ID" value="NZ_CP063458.1"/>
</dbReference>
<dbReference type="Proteomes" id="UP000593765">
    <property type="component" value="Chromosome"/>
</dbReference>